<feature type="domain" description="Thiol:disulfide interchange protein DsbD N-terminal" evidence="2">
    <location>
        <begin position="44"/>
        <end position="146"/>
    </location>
</feature>
<dbReference type="AlphaFoldDB" id="A0A6B2NMC4"/>
<keyword evidence="1" id="KW-0732">Signal</keyword>
<proteinExistence type="predicted"/>
<reference evidence="3" key="1">
    <citation type="submission" date="2020-02" db="EMBL/GenBank/DDBJ databases">
        <title>Delineation of the pyrene-degrading pathway in Roseobacter clade bacteria by genomic analysis.</title>
        <authorList>
            <person name="Zhou H."/>
            <person name="Wang H."/>
        </authorList>
    </citation>
    <scope>NUCLEOTIDE SEQUENCE</scope>
    <source>
        <strain evidence="3">PrR005</strain>
    </source>
</reference>
<evidence type="ECO:0000313" key="3">
    <source>
        <dbReference type="EMBL" id="NDW43769.1"/>
    </source>
</evidence>
<organism evidence="3">
    <name type="scientific">Ruegeria sp. PrR005</name>
    <dbReference type="NCBI Taxonomy" id="2706882"/>
    <lineage>
        <taxon>Bacteria</taxon>
        <taxon>Pseudomonadati</taxon>
        <taxon>Pseudomonadota</taxon>
        <taxon>Alphaproteobacteria</taxon>
        <taxon>Rhodobacterales</taxon>
        <taxon>Roseobacteraceae</taxon>
        <taxon>Ruegeria</taxon>
    </lineage>
</organism>
<dbReference type="EMBL" id="JAAGOX010000003">
    <property type="protein sequence ID" value="NDW43769.1"/>
    <property type="molecule type" value="Genomic_DNA"/>
</dbReference>
<evidence type="ECO:0000259" key="2">
    <source>
        <dbReference type="Pfam" id="PF11412"/>
    </source>
</evidence>
<dbReference type="Pfam" id="PF11412">
    <property type="entry name" value="DsbD_N"/>
    <property type="match status" value="1"/>
</dbReference>
<gene>
    <name evidence="3" type="ORF">G0P99_02225</name>
</gene>
<feature type="signal peptide" evidence="1">
    <location>
        <begin position="1"/>
        <end position="24"/>
    </location>
</feature>
<dbReference type="RefSeq" id="WP_164127268.1">
    <property type="nucleotide sequence ID" value="NZ_JAAGOX010000003.1"/>
</dbReference>
<feature type="chain" id="PRO_5025565789" description="Thiol:disulfide interchange protein DsbD N-terminal domain-containing protein" evidence="1">
    <location>
        <begin position="25"/>
        <end position="270"/>
    </location>
</feature>
<sequence>MNRTLLGALAIVSLSFGLAGQSRAAGLDDLVQVDILDGGMTARGTVLGAIRLTLADGWKTYWRAPGEAGIPPSFNWSGSRNVGELTITWPAPHVFEQSGLRSIGYKDQVVLPIEITPRKAGQPVRLKGAMDFGVCKDICVPASRNIDHTLDANAPRNPAIAAALAQRPYSASEAGVRSATCRLMPTGNGMQIEAEITLPYTGGSELAVFEPSDPTLWATEAETRRQGNTLYARSEILNAAGGAFALDRSQMRITVLGSKHAVDILGCLPG</sequence>
<name>A0A6B2NMC4_9RHOB</name>
<dbReference type="InterPro" id="IPR028250">
    <property type="entry name" value="DsbDN"/>
</dbReference>
<comment type="caution">
    <text evidence="3">The sequence shown here is derived from an EMBL/GenBank/DDBJ whole genome shotgun (WGS) entry which is preliminary data.</text>
</comment>
<evidence type="ECO:0000256" key="1">
    <source>
        <dbReference type="SAM" id="SignalP"/>
    </source>
</evidence>
<accession>A0A6B2NMC4</accession>
<protein>
    <recommendedName>
        <fullName evidence="2">Thiol:disulfide interchange protein DsbD N-terminal domain-containing protein</fullName>
    </recommendedName>
</protein>